<dbReference type="OrthoDB" id="429145at2759"/>
<reference evidence="10" key="1">
    <citation type="submission" date="2014-09" db="EMBL/GenBank/DDBJ databases">
        <authorList>
            <person name="Sharma Rahul"/>
            <person name="Thines Marco"/>
        </authorList>
    </citation>
    <scope>NUCLEOTIDE SEQUENCE [LARGE SCALE GENOMIC DNA]</scope>
</reference>
<dbReference type="CDD" id="cd03124">
    <property type="entry name" value="alpha_CA_prokaryotic_like"/>
    <property type="match status" value="1"/>
</dbReference>
<dbReference type="GO" id="GO:0004089">
    <property type="term" value="F:carbonate dehydratase activity"/>
    <property type="evidence" value="ECO:0007669"/>
    <property type="project" value="UniProtKB-EC"/>
</dbReference>
<dbReference type="SUPFAM" id="SSF51069">
    <property type="entry name" value="Carbonic anhydrase"/>
    <property type="match status" value="1"/>
</dbReference>
<evidence type="ECO:0000256" key="4">
    <source>
        <dbReference type="ARBA" id="ARBA00022833"/>
    </source>
</evidence>
<keyword evidence="5" id="KW-0456">Lyase</keyword>
<sequence>MTRLQTLALPMLALSQVTSQRVSSALGWNFESPVCKGDHQSPINIFLPNIDNVKVWDTENPPLQFDGDCDESIIKKLENLYKWEIQGDDNCTAKSTDDEKEYSLLQFYLRLTSEHTINNERYDAELQFVHKSMDGSGKQLVIGVLLQAVTVAQPNAFIQNLLTDMENFPADLDKSDVNYAELLNELVKTTHLVNYSGSLTTPECTENVDWWVLLNPFAISLVDLQRMKMLYNMLPQSSNVRPIQPLNDRDIVFYFRQS</sequence>
<dbReference type="EC" id="4.2.1.1" evidence="2"/>
<dbReference type="RefSeq" id="XP_024586148.1">
    <property type="nucleotide sequence ID" value="XM_024721006.1"/>
</dbReference>
<dbReference type="PROSITE" id="PS51144">
    <property type="entry name" value="ALPHA_CA_2"/>
    <property type="match status" value="1"/>
</dbReference>
<dbReference type="InterPro" id="IPR023561">
    <property type="entry name" value="Carbonic_anhydrase_a-class"/>
</dbReference>
<feature type="chain" id="PRO_5006015161" description="carbonic anhydrase" evidence="7">
    <location>
        <begin position="20"/>
        <end position="258"/>
    </location>
</feature>
<dbReference type="EMBL" id="CCYD01003092">
    <property type="protein sequence ID" value="CEG49779.1"/>
    <property type="molecule type" value="Genomic_DNA"/>
</dbReference>
<dbReference type="SMART" id="SM01057">
    <property type="entry name" value="Carb_anhydrase"/>
    <property type="match status" value="1"/>
</dbReference>
<dbReference type="Pfam" id="PF00194">
    <property type="entry name" value="Carb_anhydrase"/>
    <property type="match status" value="1"/>
</dbReference>
<evidence type="ECO:0000256" key="5">
    <source>
        <dbReference type="ARBA" id="ARBA00023239"/>
    </source>
</evidence>
<evidence type="ECO:0000313" key="9">
    <source>
        <dbReference type="EMBL" id="CEG49779.1"/>
    </source>
</evidence>
<evidence type="ECO:0000256" key="6">
    <source>
        <dbReference type="ARBA" id="ARBA00048348"/>
    </source>
</evidence>
<evidence type="ECO:0000256" key="7">
    <source>
        <dbReference type="SAM" id="SignalP"/>
    </source>
</evidence>
<evidence type="ECO:0000256" key="2">
    <source>
        <dbReference type="ARBA" id="ARBA00012925"/>
    </source>
</evidence>
<evidence type="ECO:0000259" key="8">
    <source>
        <dbReference type="PROSITE" id="PS51144"/>
    </source>
</evidence>
<feature type="signal peptide" evidence="7">
    <location>
        <begin position="1"/>
        <end position="19"/>
    </location>
</feature>
<dbReference type="GeneID" id="36402580"/>
<name>A0A0N7L8G1_PLAHL</name>
<comment type="catalytic activity">
    <reaction evidence="6">
        <text>hydrogencarbonate + H(+) = CO2 + H2O</text>
        <dbReference type="Rhea" id="RHEA:10748"/>
        <dbReference type="ChEBI" id="CHEBI:15377"/>
        <dbReference type="ChEBI" id="CHEBI:15378"/>
        <dbReference type="ChEBI" id="CHEBI:16526"/>
        <dbReference type="ChEBI" id="CHEBI:17544"/>
        <dbReference type="EC" id="4.2.1.1"/>
    </reaction>
</comment>
<organism evidence="9 10">
    <name type="scientific">Plasmopara halstedii</name>
    <name type="common">Downy mildew of sunflower</name>
    <dbReference type="NCBI Taxonomy" id="4781"/>
    <lineage>
        <taxon>Eukaryota</taxon>
        <taxon>Sar</taxon>
        <taxon>Stramenopiles</taxon>
        <taxon>Oomycota</taxon>
        <taxon>Peronosporomycetes</taxon>
        <taxon>Peronosporales</taxon>
        <taxon>Peronosporaceae</taxon>
        <taxon>Plasmopara</taxon>
    </lineage>
</organism>
<evidence type="ECO:0000313" key="10">
    <source>
        <dbReference type="Proteomes" id="UP000054928"/>
    </source>
</evidence>
<keyword evidence="10" id="KW-1185">Reference proteome</keyword>
<dbReference type="STRING" id="4781.A0A0N7L8G1"/>
<comment type="similarity">
    <text evidence="1">Belongs to the alpha-carbonic anhydrase family.</text>
</comment>
<dbReference type="Proteomes" id="UP000054928">
    <property type="component" value="Unassembled WGS sequence"/>
</dbReference>
<evidence type="ECO:0000256" key="1">
    <source>
        <dbReference type="ARBA" id="ARBA00010718"/>
    </source>
</evidence>
<dbReference type="PANTHER" id="PTHR18952:SF265">
    <property type="entry name" value="CARBONIC ANHYDRASE"/>
    <property type="match status" value="1"/>
</dbReference>
<protein>
    <recommendedName>
        <fullName evidence="2">carbonic anhydrase</fullName>
        <ecNumber evidence="2">4.2.1.1</ecNumber>
    </recommendedName>
</protein>
<dbReference type="InterPro" id="IPR041891">
    <property type="entry name" value="Alpha_CA_prokaryot-like"/>
</dbReference>
<keyword evidence="7" id="KW-0732">Signal</keyword>
<keyword evidence="3" id="KW-0479">Metal-binding</keyword>
<evidence type="ECO:0000256" key="3">
    <source>
        <dbReference type="ARBA" id="ARBA00022723"/>
    </source>
</evidence>
<proteinExistence type="inferred from homology"/>
<dbReference type="Gene3D" id="3.10.200.10">
    <property type="entry name" value="Alpha carbonic anhydrase"/>
    <property type="match status" value="1"/>
</dbReference>
<dbReference type="GO" id="GO:0008270">
    <property type="term" value="F:zinc ion binding"/>
    <property type="evidence" value="ECO:0007669"/>
    <property type="project" value="InterPro"/>
</dbReference>
<dbReference type="InterPro" id="IPR036398">
    <property type="entry name" value="CA_dom_sf"/>
</dbReference>
<dbReference type="OMA" id="HTINNER"/>
<keyword evidence="4" id="KW-0862">Zinc</keyword>
<feature type="domain" description="Alpha-carbonic anhydrase" evidence="8">
    <location>
        <begin position="15"/>
        <end position="255"/>
    </location>
</feature>
<accession>A0A0N7L8G1</accession>
<dbReference type="AlphaFoldDB" id="A0A0N7L8G1"/>
<dbReference type="InterPro" id="IPR001148">
    <property type="entry name" value="CA_dom"/>
</dbReference>
<dbReference type="PANTHER" id="PTHR18952">
    <property type="entry name" value="CARBONIC ANHYDRASE"/>
    <property type="match status" value="1"/>
</dbReference>